<reference evidence="4 5" key="1">
    <citation type="submission" date="2016-05" db="EMBL/GenBank/DDBJ databases">
        <title>Single-cell genome of chain-forming Candidatus Thiomargarita nelsonii and comparison to other large sulfur-oxidizing bacteria.</title>
        <authorList>
            <person name="Winkel M."/>
            <person name="Salman V."/>
            <person name="Woyke T."/>
            <person name="Schulz-Vogt H."/>
            <person name="Richter M."/>
            <person name="Flood B."/>
            <person name="Bailey J."/>
            <person name="Amann R."/>
            <person name="Mussmann M."/>
        </authorList>
    </citation>
    <scope>NUCLEOTIDE SEQUENCE [LARGE SCALE GENOMIC DNA]</scope>
    <source>
        <strain evidence="4 5">THI036</strain>
    </source>
</reference>
<protein>
    <submittedName>
        <fullName evidence="4">D12 class N6 adenine-specific DNA methyltransferase domain protein</fullName>
        <ecNumber evidence="4">2.1.1.72</ecNumber>
    </submittedName>
</protein>
<comment type="caution">
    <text evidence="4">The sequence shown here is derived from an EMBL/GenBank/DDBJ whole genome shotgun (WGS) entry which is preliminary data.</text>
</comment>
<dbReference type="GO" id="GO:0009007">
    <property type="term" value="F:site-specific DNA-methyltransferase (adenine-specific) activity"/>
    <property type="evidence" value="ECO:0007669"/>
    <property type="project" value="UniProtKB-EC"/>
</dbReference>
<dbReference type="InterPro" id="IPR012327">
    <property type="entry name" value="MeTrfase_D12"/>
</dbReference>
<dbReference type="AlphaFoldDB" id="A0A176RTS9"/>
<proteinExistence type="predicted"/>
<dbReference type="GO" id="GO:0006298">
    <property type="term" value="P:mismatch repair"/>
    <property type="evidence" value="ECO:0007669"/>
    <property type="project" value="TreeGrafter"/>
</dbReference>
<organism evidence="4 5">
    <name type="scientific">Candidatus Thiomargarita nelsonii</name>
    <dbReference type="NCBI Taxonomy" id="1003181"/>
    <lineage>
        <taxon>Bacteria</taxon>
        <taxon>Pseudomonadati</taxon>
        <taxon>Pseudomonadota</taxon>
        <taxon>Gammaproteobacteria</taxon>
        <taxon>Thiotrichales</taxon>
        <taxon>Thiotrichaceae</taxon>
        <taxon>Thiomargarita</taxon>
    </lineage>
</organism>
<keyword evidence="2 4" id="KW-0808">Transferase</keyword>
<keyword evidence="5" id="KW-1185">Reference proteome</keyword>
<dbReference type="PANTHER" id="PTHR30481:SF3">
    <property type="entry name" value="DNA ADENINE METHYLASE"/>
    <property type="match status" value="1"/>
</dbReference>
<dbReference type="GO" id="GO:0032259">
    <property type="term" value="P:methylation"/>
    <property type="evidence" value="ECO:0007669"/>
    <property type="project" value="UniProtKB-KW"/>
</dbReference>
<dbReference type="GO" id="GO:1904047">
    <property type="term" value="F:S-adenosyl-L-methionine binding"/>
    <property type="evidence" value="ECO:0007669"/>
    <property type="project" value="TreeGrafter"/>
</dbReference>
<dbReference type="EC" id="2.1.1.72" evidence="4"/>
<dbReference type="PATRIC" id="fig|1003181.4.peg.6943"/>
<dbReference type="GO" id="GO:0043565">
    <property type="term" value="F:sequence-specific DNA binding"/>
    <property type="evidence" value="ECO:0007669"/>
    <property type="project" value="TreeGrafter"/>
</dbReference>
<evidence type="ECO:0000256" key="3">
    <source>
        <dbReference type="ARBA" id="ARBA00022691"/>
    </source>
</evidence>
<evidence type="ECO:0000256" key="1">
    <source>
        <dbReference type="ARBA" id="ARBA00022603"/>
    </source>
</evidence>
<accession>A0A176RTS9</accession>
<evidence type="ECO:0000313" key="4">
    <source>
        <dbReference type="EMBL" id="OAD19141.1"/>
    </source>
</evidence>
<dbReference type="InterPro" id="IPR029063">
    <property type="entry name" value="SAM-dependent_MTases_sf"/>
</dbReference>
<keyword evidence="1 4" id="KW-0489">Methyltransferase</keyword>
<evidence type="ECO:0000256" key="2">
    <source>
        <dbReference type="ARBA" id="ARBA00022679"/>
    </source>
</evidence>
<dbReference type="GO" id="GO:0009307">
    <property type="term" value="P:DNA restriction-modification system"/>
    <property type="evidence" value="ECO:0007669"/>
    <property type="project" value="InterPro"/>
</dbReference>
<sequence length="106" mass="12049">MRFIFHPAFEPKIEILFFEKIGFLYSNLDKKVKVNIPPIKSQGIKTKLVPWINSLKPADFEGVWIEPFMGTGVVAFNIAPQQALLCDTNLHLINFYKAINEGSLTP</sequence>
<dbReference type="EMBL" id="LUTY01002927">
    <property type="protein sequence ID" value="OAD19141.1"/>
    <property type="molecule type" value="Genomic_DNA"/>
</dbReference>
<dbReference type="PRINTS" id="PR00505">
    <property type="entry name" value="D12N6MTFRASE"/>
</dbReference>
<dbReference type="SUPFAM" id="SSF53335">
    <property type="entry name" value="S-adenosyl-L-methionine-dependent methyltransferases"/>
    <property type="match status" value="1"/>
</dbReference>
<dbReference type="PANTHER" id="PTHR30481">
    <property type="entry name" value="DNA ADENINE METHYLASE"/>
    <property type="match status" value="1"/>
</dbReference>
<dbReference type="Gene3D" id="3.40.50.150">
    <property type="entry name" value="Vaccinia Virus protein VP39"/>
    <property type="match status" value="1"/>
</dbReference>
<dbReference type="Pfam" id="PF02086">
    <property type="entry name" value="MethyltransfD12"/>
    <property type="match status" value="1"/>
</dbReference>
<dbReference type="Proteomes" id="UP000076962">
    <property type="component" value="Unassembled WGS sequence"/>
</dbReference>
<keyword evidence="3" id="KW-0949">S-adenosyl-L-methionine</keyword>
<name>A0A176RTS9_9GAMM</name>
<gene>
    <name evidence="4" type="ORF">THIOM_005240</name>
</gene>
<evidence type="ECO:0000313" key="5">
    <source>
        <dbReference type="Proteomes" id="UP000076962"/>
    </source>
</evidence>